<reference evidence="2" key="1">
    <citation type="journal article" date="2013" name="Genome">
        <title>Draft Genome Sequences of Porphyromonas crevioricanis JCM 15906T and Porphyromonas cansulci JCM 13913T Isolated from a Canine Oral Cavity.</title>
        <authorList>
            <person name="Sakamoto M."/>
            <person name="Tanaka N."/>
            <person name="Shiwa Y."/>
            <person name="Yoshikawa H."/>
            <person name="Ohkuma M."/>
        </authorList>
    </citation>
    <scope>NUCLEOTIDE SEQUENCE [LARGE SCALE GENOMIC DNA]</scope>
    <source>
        <strain evidence="2">JCM 15906</strain>
    </source>
</reference>
<organism evidence="1 2">
    <name type="scientific">Porphyromonas crevioricanis JCM 15906</name>
    <dbReference type="NCBI Taxonomy" id="1305617"/>
    <lineage>
        <taxon>Bacteria</taxon>
        <taxon>Pseudomonadati</taxon>
        <taxon>Bacteroidota</taxon>
        <taxon>Bacteroidia</taxon>
        <taxon>Bacteroidales</taxon>
        <taxon>Porphyromonadaceae</taxon>
        <taxon>Porphyromonas</taxon>
    </lineage>
</organism>
<evidence type="ECO:0000313" key="1">
    <source>
        <dbReference type="EMBL" id="GAD05586.1"/>
    </source>
</evidence>
<accession>T1CHW1</accession>
<dbReference type="Proteomes" id="UP000018031">
    <property type="component" value="Unassembled WGS sequence"/>
</dbReference>
<name>T1CHW1_9PORP</name>
<gene>
    <name evidence="1" type="ORF">PORCRE_1291</name>
</gene>
<sequence>MSGYRSHNIYSDWGRKEYGGRCTRGEDRDVFANVIRHVFA</sequence>
<protein>
    <submittedName>
        <fullName evidence="1">Uncharacterized protein</fullName>
    </submittedName>
</protein>
<dbReference type="EMBL" id="BAOU01000034">
    <property type="protein sequence ID" value="GAD05586.1"/>
    <property type="molecule type" value="Genomic_DNA"/>
</dbReference>
<dbReference type="AlphaFoldDB" id="T1CHW1"/>
<reference evidence="1 2" key="2">
    <citation type="journal article" date="2013" name="Genome Announc.">
        <title>Draft Genome Sequences of Porphyromonas crevioricanis JCM 15906T and Porphyromonas cansulci JCM 13913T Isolated from a Canine Oral Cavity.</title>
        <authorList>
            <person name="Sakamoto M."/>
            <person name="Tanaka N."/>
            <person name="Shiwa Y."/>
            <person name="Yoshikawa H."/>
            <person name="Ohkuma M."/>
        </authorList>
    </citation>
    <scope>NUCLEOTIDE SEQUENCE [LARGE SCALE GENOMIC DNA]</scope>
    <source>
        <strain evidence="1 2">JCM 15906</strain>
    </source>
</reference>
<evidence type="ECO:0000313" key="2">
    <source>
        <dbReference type="Proteomes" id="UP000018031"/>
    </source>
</evidence>
<comment type="caution">
    <text evidence="1">The sequence shown here is derived from an EMBL/GenBank/DDBJ whole genome shotgun (WGS) entry which is preliminary data.</text>
</comment>
<proteinExistence type="predicted"/>